<dbReference type="SUPFAM" id="SSF50346">
    <property type="entry name" value="PRC-barrel domain"/>
    <property type="match status" value="1"/>
</dbReference>
<dbReference type="Gene3D" id="2.30.30.240">
    <property type="entry name" value="PRC-barrel domain"/>
    <property type="match status" value="1"/>
</dbReference>
<keyword evidence="1" id="KW-0732">Signal</keyword>
<reference evidence="3 4" key="1">
    <citation type="submission" date="2018-09" db="EMBL/GenBank/DDBJ databases">
        <title>Marinorhizobium profundi gen. nov., sp. nov., isolated from a deep-sea sediment sample from the New Britain Trench and proposal of Marinorhizobiaceae fam. nov. in the order Rhizobiales of the class Alphaproteobacteria.</title>
        <authorList>
            <person name="Cao J."/>
        </authorList>
    </citation>
    <scope>NUCLEOTIDE SEQUENCE [LARGE SCALE GENOMIC DNA]</scope>
    <source>
        <strain evidence="3 4">WS11</strain>
    </source>
</reference>
<name>A0A3S9B8H6_9HYPH</name>
<protein>
    <submittedName>
        <fullName evidence="3">PRC-barrel domain containing protein</fullName>
    </submittedName>
</protein>
<dbReference type="KEGG" id="abaw:D5400_19665"/>
<dbReference type="Pfam" id="PF05239">
    <property type="entry name" value="PRC"/>
    <property type="match status" value="1"/>
</dbReference>
<dbReference type="OrthoDB" id="7818259at2"/>
<proteinExistence type="predicted"/>
<dbReference type="Proteomes" id="UP000268192">
    <property type="component" value="Chromosome"/>
</dbReference>
<organism evidence="3 4">
    <name type="scientific">Georhizobium profundi</name>
    <dbReference type="NCBI Taxonomy" id="2341112"/>
    <lineage>
        <taxon>Bacteria</taxon>
        <taxon>Pseudomonadati</taxon>
        <taxon>Pseudomonadota</taxon>
        <taxon>Alphaproteobacteria</taxon>
        <taxon>Hyphomicrobiales</taxon>
        <taxon>Rhizobiaceae</taxon>
        <taxon>Georhizobium</taxon>
    </lineage>
</organism>
<gene>
    <name evidence="3" type="ORF">D5400_19665</name>
</gene>
<feature type="chain" id="PRO_5019143060" evidence="1">
    <location>
        <begin position="26"/>
        <end position="123"/>
    </location>
</feature>
<dbReference type="PANTHER" id="PTHR36505:SF1">
    <property type="entry name" value="BLR1072 PROTEIN"/>
    <property type="match status" value="1"/>
</dbReference>
<evidence type="ECO:0000313" key="4">
    <source>
        <dbReference type="Proteomes" id="UP000268192"/>
    </source>
</evidence>
<dbReference type="InterPro" id="IPR027275">
    <property type="entry name" value="PRC-brl_dom"/>
</dbReference>
<dbReference type="PANTHER" id="PTHR36505">
    <property type="entry name" value="BLR1072 PROTEIN"/>
    <property type="match status" value="1"/>
</dbReference>
<evidence type="ECO:0000256" key="1">
    <source>
        <dbReference type="SAM" id="SignalP"/>
    </source>
</evidence>
<dbReference type="AlphaFoldDB" id="A0A3S9B8H6"/>
<dbReference type="EMBL" id="CP032509">
    <property type="protein sequence ID" value="AZN73209.1"/>
    <property type="molecule type" value="Genomic_DNA"/>
</dbReference>
<dbReference type="RefSeq" id="WP_126011895.1">
    <property type="nucleotide sequence ID" value="NZ_CP032509.1"/>
</dbReference>
<keyword evidence="4" id="KW-1185">Reference proteome</keyword>
<accession>A0A3S9B8H6</accession>
<feature type="signal peptide" evidence="1">
    <location>
        <begin position="1"/>
        <end position="25"/>
    </location>
</feature>
<sequence length="123" mass="13030">MKKTASLVALSMFGFVAAASAQAPAGLIEIESDSQMVSEFNLTVEQLEDMNILDAAGETIGEVEEVLGTDDGTPTAFSAEVGGFLGVGDTDVVIPFDQVTLNGDNLQVDMTQEQVEALDRWED</sequence>
<evidence type="ECO:0000259" key="2">
    <source>
        <dbReference type="Pfam" id="PF05239"/>
    </source>
</evidence>
<feature type="domain" description="PRC-barrel" evidence="2">
    <location>
        <begin position="45"/>
        <end position="114"/>
    </location>
</feature>
<evidence type="ECO:0000313" key="3">
    <source>
        <dbReference type="EMBL" id="AZN73209.1"/>
    </source>
</evidence>
<dbReference type="InterPro" id="IPR011033">
    <property type="entry name" value="PRC_barrel-like_sf"/>
</dbReference>